<dbReference type="PANTHER" id="PTHR46022">
    <property type="entry name" value="PROTEIN PATCHED"/>
    <property type="match status" value="1"/>
</dbReference>
<evidence type="ECO:0000256" key="5">
    <source>
        <dbReference type="ARBA" id="ARBA00023136"/>
    </source>
</evidence>
<comment type="similarity">
    <text evidence="2">Belongs to the patched family.</text>
</comment>
<dbReference type="GO" id="GO:0045879">
    <property type="term" value="P:negative regulation of smoothened signaling pathway"/>
    <property type="evidence" value="ECO:0007669"/>
    <property type="project" value="TreeGrafter"/>
</dbReference>
<keyword evidence="4" id="KW-1133">Transmembrane helix</keyword>
<accession>A0A7R9AXQ2</accession>
<reference evidence="7" key="1">
    <citation type="submission" date="2020-11" db="EMBL/GenBank/DDBJ databases">
        <authorList>
            <person name="Tran Van P."/>
        </authorList>
    </citation>
    <scope>NUCLEOTIDE SEQUENCE</scope>
</reference>
<comment type="subcellular location">
    <subcellularLocation>
        <location evidence="1">Membrane</location>
        <topology evidence="1">Multi-pass membrane protein</topology>
    </subcellularLocation>
</comment>
<keyword evidence="3" id="KW-0812">Transmembrane</keyword>
<evidence type="ECO:0000256" key="1">
    <source>
        <dbReference type="ARBA" id="ARBA00004141"/>
    </source>
</evidence>
<name>A0A7R9AXQ2_TIMSH</name>
<evidence type="ECO:0000313" key="7">
    <source>
        <dbReference type="EMBL" id="CAD7262462.1"/>
    </source>
</evidence>
<dbReference type="GO" id="GO:0005119">
    <property type="term" value="F:smoothened binding"/>
    <property type="evidence" value="ECO:0007669"/>
    <property type="project" value="TreeGrafter"/>
</dbReference>
<gene>
    <name evidence="7" type="ORF">TSIB3V08_LOCUS6568</name>
</gene>
<sequence length="264" mass="28475">MYGPLPHTHSPYIPTSQAATVDNFHSFSCSECSSSRWREKKFVEKGPTLGLYPPSLPQKPQGGRLERELHYTETALGEADTSTHQLVIQAPKDPGASLLHPAALLTHLQVLRAATAVTVHLFDIAGHSFQRCNTDACTGVIHVLRLPQTGAIRNMYCAGGQSTLSEVLSSTQLHATCDHDVHAEGPTRPPKIDAAHAQMAGCPRDLIKERESFCVVVPTFIQAILSMASGIPPVTSHKMSASLAWAGACRSNLSCQPLSVECEH</sequence>
<evidence type="ECO:0000256" key="6">
    <source>
        <dbReference type="ARBA" id="ARBA00023180"/>
    </source>
</evidence>
<evidence type="ECO:0000256" key="3">
    <source>
        <dbReference type="ARBA" id="ARBA00022692"/>
    </source>
</evidence>
<dbReference type="EMBL" id="OC002839">
    <property type="protein sequence ID" value="CAD7262462.1"/>
    <property type="molecule type" value="Genomic_DNA"/>
</dbReference>
<keyword evidence="6" id="KW-0325">Glycoprotein</keyword>
<keyword evidence="5" id="KW-0472">Membrane</keyword>
<dbReference type="GO" id="GO:0097108">
    <property type="term" value="F:hedgehog family protein binding"/>
    <property type="evidence" value="ECO:0007669"/>
    <property type="project" value="TreeGrafter"/>
</dbReference>
<evidence type="ECO:0000256" key="2">
    <source>
        <dbReference type="ARBA" id="ARBA00005585"/>
    </source>
</evidence>
<dbReference type="GO" id="GO:0008158">
    <property type="term" value="F:hedgehog receptor activity"/>
    <property type="evidence" value="ECO:0007669"/>
    <property type="project" value="TreeGrafter"/>
</dbReference>
<evidence type="ECO:0000256" key="4">
    <source>
        <dbReference type="ARBA" id="ARBA00022989"/>
    </source>
</evidence>
<proteinExistence type="inferred from homology"/>
<dbReference type="GO" id="GO:0005886">
    <property type="term" value="C:plasma membrane"/>
    <property type="evidence" value="ECO:0007669"/>
    <property type="project" value="TreeGrafter"/>
</dbReference>
<protein>
    <submittedName>
        <fullName evidence="7">Uncharacterized protein</fullName>
    </submittedName>
</protein>
<organism evidence="7">
    <name type="scientific">Timema shepardi</name>
    <name type="common">Walking stick</name>
    <dbReference type="NCBI Taxonomy" id="629360"/>
    <lineage>
        <taxon>Eukaryota</taxon>
        <taxon>Metazoa</taxon>
        <taxon>Ecdysozoa</taxon>
        <taxon>Arthropoda</taxon>
        <taxon>Hexapoda</taxon>
        <taxon>Insecta</taxon>
        <taxon>Pterygota</taxon>
        <taxon>Neoptera</taxon>
        <taxon>Polyneoptera</taxon>
        <taxon>Phasmatodea</taxon>
        <taxon>Timematodea</taxon>
        <taxon>Timematoidea</taxon>
        <taxon>Timematidae</taxon>
        <taxon>Timema</taxon>
    </lineage>
</organism>
<dbReference type="AlphaFoldDB" id="A0A7R9AXQ2"/>
<dbReference type="PANTHER" id="PTHR46022:SF1">
    <property type="entry name" value="PROTEIN PATCHED"/>
    <property type="match status" value="1"/>
</dbReference>